<reference evidence="2" key="1">
    <citation type="submission" date="2021-03" db="EMBL/GenBank/DDBJ databases">
        <title>Chromosome level genome of the anhydrobiotic midge Polypedilum vanderplanki.</title>
        <authorList>
            <person name="Yoshida Y."/>
            <person name="Kikawada T."/>
            <person name="Gusev O."/>
        </authorList>
    </citation>
    <scope>NUCLEOTIDE SEQUENCE</scope>
    <source>
        <strain evidence="2">NIAS01</strain>
        <tissue evidence="2">Whole body or cell culture</tissue>
    </source>
</reference>
<dbReference type="PANTHER" id="PTHR46432">
    <property type="entry name" value="F-BOX ONLY PROTEIN 42"/>
    <property type="match status" value="1"/>
</dbReference>
<proteinExistence type="predicted"/>
<protein>
    <recommendedName>
        <fullName evidence="4">F-box domain-containing protein</fullName>
    </recommendedName>
</protein>
<evidence type="ECO:0000313" key="2">
    <source>
        <dbReference type="EMBL" id="KAG5673904.1"/>
    </source>
</evidence>
<gene>
    <name evidence="2" type="ORF">PVAND_003905</name>
</gene>
<feature type="compositionally biased region" description="Low complexity" evidence="1">
    <location>
        <begin position="368"/>
        <end position="395"/>
    </location>
</feature>
<feature type="region of interest" description="Disordered" evidence="1">
    <location>
        <begin position="354"/>
        <end position="395"/>
    </location>
</feature>
<accession>A0A9J6BW20</accession>
<comment type="caution">
    <text evidence="2">The sequence shown here is derived from an EMBL/GenBank/DDBJ whole genome shotgun (WGS) entry which is preliminary data.</text>
</comment>
<dbReference type="PANTHER" id="PTHR46432:SF1">
    <property type="entry name" value="F-BOX ONLY PROTEIN 42"/>
    <property type="match status" value="1"/>
</dbReference>
<dbReference type="InterPro" id="IPR015915">
    <property type="entry name" value="Kelch-typ_b-propeller"/>
</dbReference>
<keyword evidence="3" id="KW-1185">Reference proteome</keyword>
<organism evidence="2 3">
    <name type="scientific">Polypedilum vanderplanki</name>
    <name type="common">Sleeping chironomid midge</name>
    <dbReference type="NCBI Taxonomy" id="319348"/>
    <lineage>
        <taxon>Eukaryota</taxon>
        <taxon>Metazoa</taxon>
        <taxon>Ecdysozoa</taxon>
        <taxon>Arthropoda</taxon>
        <taxon>Hexapoda</taxon>
        <taxon>Insecta</taxon>
        <taxon>Pterygota</taxon>
        <taxon>Neoptera</taxon>
        <taxon>Endopterygota</taxon>
        <taxon>Diptera</taxon>
        <taxon>Nematocera</taxon>
        <taxon>Chironomoidea</taxon>
        <taxon>Chironomidae</taxon>
        <taxon>Chironominae</taxon>
        <taxon>Polypedilum</taxon>
        <taxon>Polypedilum</taxon>
    </lineage>
</organism>
<dbReference type="Pfam" id="PF24681">
    <property type="entry name" value="Kelch_KLHDC2_KLHL20_DRC7"/>
    <property type="match status" value="1"/>
</dbReference>
<evidence type="ECO:0000313" key="3">
    <source>
        <dbReference type="Proteomes" id="UP001107558"/>
    </source>
</evidence>
<dbReference type="Proteomes" id="UP001107558">
    <property type="component" value="Chromosome 3"/>
</dbReference>
<dbReference type="InterPro" id="IPR052821">
    <property type="entry name" value="F-box_only_SRC"/>
</dbReference>
<dbReference type="GO" id="GO:0019005">
    <property type="term" value="C:SCF ubiquitin ligase complex"/>
    <property type="evidence" value="ECO:0007669"/>
    <property type="project" value="TreeGrafter"/>
</dbReference>
<name>A0A9J6BW20_POLVA</name>
<dbReference type="AlphaFoldDB" id="A0A9J6BW20"/>
<dbReference type="EMBL" id="JADBJN010000003">
    <property type="protein sequence ID" value="KAG5673904.1"/>
    <property type="molecule type" value="Genomic_DNA"/>
</dbReference>
<evidence type="ECO:0008006" key="4">
    <source>
        <dbReference type="Google" id="ProtNLM"/>
    </source>
</evidence>
<dbReference type="SUPFAM" id="SSF117281">
    <property type="entry name" value="Kelch motif"/>
    <property type="match status" value="1"/>
</dbReference>
<evidence type="ECO:0000256" key="1">
    <source>
        <dbReference type="SAM" id="MobiDB-lite"/>
    </source>
</evidence>
<dbReference type="GO" id="GO:1990756">
    <property type="term" value="F:ubiquitin-like ligase-substrate adaptor activity"/>
    <property type="evidence" value="ECO:0007669"/>
    <property type="project" value="TreeGrafter"/>
</dbReference>
<dbReference type="Gene3D" id="2.120.10.80">
    <property type="entry name" value="Kelch-type beta propeller"/>
    <property type="match status" value="2"/>
</dbReference>
<dbReference type="OrthoDB" id="9973021at2759"/>
<sequence>MEFYNKIDVYILNLLPNELWAIVLSYLPRISRQSLSKLHGFKELIDNVTHLEEKKLYNALRTGQKLIWQKTRLTGVQMQSRLKHGAVTFNNEMFIFGGASTNQTTSGNYNDLWIYNNYDKFKRMVFCSSIFPSPKSNFGMTNEGRKIFIVGGKGSVGNAIEQPYSNLFNAFEIHSLDVKNGIWHKTMTTGNENEPRVSNGIRCIMLSNLELIAVAGLVPTFHNWDAMNAEENVHYRASLQVSLLKFTDETLEKGQWYNLADIQQTHRRGFPMPRTESHLVKLGNDCIFMFGGRAINSSCQDGWIMKITRNPYSLKWYQVNVDNLLVPPLPTHIFPSCVVQDILVFTGVRTSVMKKPENEKPRNSNNESQRSPAQQQQQPSPSSSSSSNSPSIRQQPAEMRRIFINSERPLSTIGAMVAFTVPVPAPVVPQKVLKIQVSNEPSPSPPPQLAKAVRTRDYPMRVYCLDLKNIMNCTDEMLREKLSVRWLTLKNNGLYNGAPELRAYSTFNRLDNGITMIGGVKRNQAAEEDDSLFTQATNEVFILTYSNDNET</sequence>